<sequence length="357" mass="37130">MSEDAEQAAARPTITDVARHAGVSKGLVSFALNGRPGVSAETRARILASAEALGWTPSLRARSLSVDRSYALGLVIGRSVDVIAADPFFHAFIAGVESEFSTAGQVLVLAQATPGREEAATYRGLAADKRVDGVFLTDLRAGDDRIALVQELGLAAVTLGRPDVPSPFPSVSVDDGSGIRAAVEHLVALGHRRIAHVAGPSSMLHGRRRADAFVAAAIANGVEPVAVVETDFSAIDGARATRELIALGADRPTAIVYSNDLMALAGLGVAQRAGLRVPQDLSITGFDNTELGEHTFPSITTVATDATDWGARSARLLLAAIAKQPAENIDLPEPRLVVRESTATAPNAHPRGIDAAP</sequence>
<gene>
    <name evidence="5" type="ORF">ESP51_15275</name>
</gene>
<dbReference type="InterPro" id="IPR000843">
    <property type="entry name" value="HTH_LacI"/>
</dbReference>
<keyword evidence="1" id="KW-0805">Transcription regulation</keyword>
<dbReference type="SUPFAM" id="SSF53822">
    <property type="entry name" value="Periplasmic binding protein-like I"/>
    <property type="match status" value="1"/>
</dbReference>
<keyword evidence="6" id="KW-1185">Reference proteome</keyword>
<evidence type="ECO:0000313" key="6">
    <source>
        <dbReference type="Proteomes" id="UP000293865"/>
    </source>
</evidence>
<name>A0A4Q2KRF2_9MICO</name>
<dbReference type="InterPro" id="IPR028082">
    <property type="entry name" value="Peripla_BP_I"/>
</dbReference>
<dbReference type="Proteomes" id="UP000293865">
    <property type="component" value="Unassembled WGS sequence"/>
</dbReference>
<dbReference type="SUPFAM" id="SSF47413">
    <property type="entry name" value="lambda repressor-like DNA-binding domains"/>
    <property type="match status" value="1"/>
</dbReference>
<evidence type="ECO:0000256" key="1">
    <source>
        <dbReference type="ARBA" id="ARBA00023015"/>
    </source>
</evidence>
<dbReference type="InterPro" id="IPR046335">
    <property type="entry name" value="LacI/GalR-like_sensor"/>
</dbReference>
<dbReference type="RefSeq" id="WP_129521752.1">
    <property type="nucleotide sequence ID" value="NZ_SDPN01000034.1"/>
</dbReference>
<evidence type="ECO:0000313" key="5">
    <source>
        <dbReference type="EMBL" id="RXZ68014.1"/>
    </source>
</evidence>
<dbReference type="PANTHER" id="PTHR30146">
    <property type="entry name" value="LACI-RELATED TRANSCRIPTIONAL REPRESSOR"/>
    <property type="match status" value="1"/>
</dbReference>
<dbReference type="PROSITE" id="PS50932">
    <property type="entry name" value="HTH_LACI_2"/>
    <property type="match status" value="1"/>
</dbReference>
<evidence type="ECO:0000256" key="2">
    <source>
        <dbReference type="ARBA" id="ARBA00023125"/>
    </source>
</evidence>
<dbReference type="EMBL" id="SDPN01000034">
    <property type="protein sequence ID" value="RXZ68014.1"/>
    <property type="molecule type" value="Genomic_DNA"/>
</dbReference>
<dbReference type="InterPro" id="IPR010982">
    <property type="entry name" value="Lambda_DNA-bd_dom_sf"/>
</dbReference>
<dbReference type="GO" id="GO:0003700">
    <property type="term" value="F:DNA-binding transcription factor activity"/>
    <property type="evidence" value="ECO:0007669"/>
    <property type="project" value="TreeGrafter"/>
</dbReference>
<evidence type="ECO:0000256" key="3">
    <source>
        <dbReference type="ARBA" id="ARBA00023163"/>
    </source>
</evidence>
<keyword evidence="2" id="KW-0238">DNA-binding</keyword>
<dbReference type="AlphaFoldDB" id="A0A4Q2KRF2"/>
<protein>
    <submittedName>
        <fullName evidence="5">LacI family transcriptional regulator</fullName>
    </submittedName>
</protein>
<dbReference type="Gene3D" id="3.40.50.2300">
    <property type="match status" value="2"/>
</dbReference>
<dbReference type="Gene3D" id="1.10.260.40">
    <property type="entry name" value="lambda repressor-like DNA-binding domains"/>
    <property type="match status" value="1"/>
</dbReference>
<dbReference type="Pfam" id="PF13377">
    <property type="entry name" value="Peripla_BP_3"/>
    <property type="match status" value="1"/>
</dbReference>
<feature type="domain" description="HTH lacI-type" evidence="4">
    <location>
        <begin position="12"/>
        <end position="66"/>
    </location>
</feature>
<keyword evidence="3" id="KW-0804">Transcription</keyword>
<dbReference type="Pfam" id="PF00356">
    <property type="entry name" value="LacI"/>
    <property type="match status" value="1"/>
</dbReference>
<dbReference type="SMART" id="SM00354">
    <property type="entry name" value="HTH_LACI"/>
    <property type="match status" value="1"/>
</dbReference>
<organism evidence="5 6">
    <name type="scientific">Agromyces albus</name>
    <dbReference type="NCBI Taxonomy" id="205332"/>
    <lineage>
        <taxon>Bacteria</taxon>
        <taxon>Bacillati</taxon>
        <taxon>Actinomycetota</taxon>
        <taxon>Actinomycetes</taxon>
        <taxon>Micrococcales</taxon>
        <taxon>Microbacteriaceae</taxon>
        <taxon>Agromyces</taxon>
    </lineage>
</organism>
<proteinExistence type="predicted"/>
<comment type="caution">
    <text evidence="5">The sequence shown here is derived from an EMBL/GenBank/DDBJ whole genome shotgun (WGS) entry which is preliminary data.</text>
</comment>
<accession>A0A4Q2KRF2</accession>
<dbReference type="GO" id="GO:0000976">
    <property type="term" value="F:transcription cis-regulatory region binding"/>
    <property type="evidence" value="ECO:0007669"/>
    <property type="project" value="TreeGrafter"/>
</dbReference>
<dbReference type="PANTHER" id="PTHR30146:SF155">
    <property type="entry name" value="ALANINE RACEMASE"/>
    <property type="match status" value="1"/>
</dbReference>
<dbReference type="CDD" id="cd06267">
    <property type="entry name" value="PBP1_LacI_sugar_binding-like"/>
    <property type="match status" value="1"/>
</dbReference>
<dbReference type="OrthoDB" id="1938857at2"/>
<reference evidence="5 6" key="1">
    <citation type="submission" date="2019-01" db="EMBL/GenBank/DDBJ databases">
        <title>Agromyces.</title>
        <authorList>
            <person name="Li J."/>
        </authorList>
    </citation>
    <scope>NUCLEOTIDE SEQUENCE [LARGE SCALE GENOMIC DNA]</scope>
    <source>
        <strain evidence="5 6">DSM 15934</strain>
    </source>
</reference>
<evidence type="ECO:0000259" key="4">
    <source>
        <dbReference type="PROSITE" id="PS50932"/>
    </source>
</evidence>
<dbReference type="CDD" id="cd01392">
    <property type="entry name" value="HTH_LacI"/>
    <property type="match status" value="1"/>
</dbReference>